<dbReference type="InterPro" id="IPR012878">
    <property type="entry name" value="Beta-AFase-like_GH127_cat"/>
</dbReference>
<dbReference type="GO" id="GO:0016787">
    <property type="term" value="F:hydrolase activity"/>
    <property type="evidence" value="ECO:0007669"/>
    <property type="project" value="UniProtKB-KW"/>
</dbReference>
<organism evidence="3 4">
    <name type="scientific">Chitinophaga chungangae</name>
    <dbReference type="NCBI Taxonomy" id="2821488"/>
    <lineage>
        <taxon>Bacteria</taxon>
        <taxon>Pseudomonadati</taxon>
        <taxon>Bacteroidota</taxon>
        <taxon>Chitinophagia</taxon>
        <taxon>Chitinophagales</taxon>
        <taxon>Chitinophagaceae</taxon>
        <taxon>Chitinophaga</taxon>
    </lineage>
</organism>
<dbReference type="PANTHER" id="PTHR31151:SF0">
    <property type="entry name" value="PROLINE-TRNA LIGASE (DUF1680)"/>
    <property type="match status" value="1"/>
</dbReference>
<keyword evidence="4" id="KW-1185">Reference proteome</keyword>
<keyword evidence="3" id="KW-0378">Hydrolase</keyword>
<dbReference type="SUPFAM" id="SSF48208">
    <property type="entry name" value="Six-hairpin glycosidases"/>
    <property type="match status" value="1"/>
</dbReference>
<evidence type="ECO:0000259" key="2">
    <source>
        <dbReference type="Pfam" id="PF20736"/>
    </source>
</evidence>
<protein>
    <submittedName>
        <fullName evidence="3">Glycoside hydrolase family 127 protein</fullName>
    </submittedName>
</protein>
<evidence type="ECO:0000259" key="1">
    <source>
        <dbReference type="Pfam" id="PF07944"/>
    </source>
</evidence>
<gene>
    <name evidence="3" type="ORF">J7I43_07945</name>
</gene>
<proteinExistence type="predicted"/>
<evidence type="ECO:0000313" key="3">
    <source>
        <dbReference type="EMBL" id="MBO9152138.1"/>
    </source>
</evidence>
<dbReference type="EMBL" id="JAGHKP010000001">
    <property type="protein sequence ID" value="MBO9152138.1"/>
    <property type="molecule type" value="Genomic_DNA"/>
</dbReference>
<comment type="caution">
    <text evidence="3">The sequence shown here is derived from an EMBL/GenBank/DDBJ whole genome shotgun (WGS) entry which is preliminary data.</text>
</comment>
<dbReference type="Proteomes" id="UP000679126">
    <property type="component" value="Unassembled WGS sequence"/>
</dbReference>
<dbReference type="PANTHER" id="PTHR31151">
    <property type="entry name" value="PROLINE-TRNA LIGASE (DUF1680)"/>
    <property type="match status" value="1"/>
</dbReference>
<accession>A0ABS3YCV5</accession>
<feature type="domain" description="Non-reducing end beta-L-arabinofuranosidase-like GH127 catalytic" evidence="1">
    <location>
        <begin position="98"/>
        <end position="421"/>
    </location>
</feature>
<feature type="domain" description="Non-reducing end beta-L-arabinofuranosidase-like GH127 middle" evidence="2">
    <location>
        <begin position="435"/>
        <end position="529"/>
    </location>
</feature>
<dbReference type="InterPro" id="IPR049046">
    <property type="entry name" value="Beta-AFase-like_GH127_middle"/>
</dbReference>
<reference evidence="4" key="1">
    <citation type="submission" date="2021-03" db="EMBL/GenBank/DDBJ databases">
        <title>Assistant Professor.</title>
        <authorList>
            <person name="Huq M.A."/>
        </authorList>
    </citation>
    <scope>NUCLEOTIDE SEQUENCE [LARGE SCALE GENOMIC DNA]</scope>
    <source>
        <strain evidence="4">MAH-28</strain>
    </source>
</reference>
<sequence>MNPFLHKSSILLIALAATLNATGQVKKETRHAACYTLSRAPLRQNPYIQLPLGAIRPRGWLKEMLVRQKNGATGNLDKLYPIVMNHRNGWLGGDGDQWERGPYWIDGLLPLAYILNDKELIAKTKPWVEWAINSQQPDGYFGPSKDYEYEPGIQRDNSRDWWPKMVMLKVLQQYYSATGDKRVISLMTNYFRYQLKELPQKPLDHWTFWARYRGGDNLMTVYWLYNITGDPFLLELGDLLYKQTFDYTNAFLHTSLLATPGSIHCVNLAQGMKTPFIYYQHHPEPKYLEAGKKGFEDLRKYNGMAHGLYGGDEALHGNNPTQGSELCSAVEMMFTLENALEITGDVGYADHLEKVAFNALPTQTTEDYMTRQYFQQANQVMVSRHIRNFDQNHTETDVCYGLLSGYPCCTSNMHQGWPKFTQNLWYATAAGGLAALVYAPSEVKAYVGGGREVTFVEETGYPFEETVRFTLKMDGKPLSFPFHLRIPSWCKKAAIKVNGETVQSPAGGQVAEIGREWKNGDVVELTLPMHIFKERWYENSISIERGPLTYALKIGEELKKVVNEKDPAVYGDFYYEVHPSTPWNYGLFDMNANKMQENFIVEKTGKTSVYPWTLNNAPLVIKTKAKRVPSWQLYNEMAGPMPYAMMNNIAPGAEEEVVLVPYGCTKLRVSQFPVVGRK</sequence>
<dbReference type="InterPro" id="IPR008928">
    <property type="entry name" value="6-hairpin_glycosidase_sf"/>
</dbReference>
<evidence type="ECO:0000313" key="4">
    <source>
        <dbReference type="Proteomes" id="UP000679126"/>
    </source>
</evidence>
<name>A0ABS3YCV5_9BACT</name>
<dbReference type="Pfam" id="PF07944">
    <property type="entry name" value="Beta-AFase-like_GH127_cat"/>
    <property type="match status" value="1"/>
</dbReference>
<dbReference type="RefSeq" id="WP_209145004.1">
    <property type="nucleotide sequence ID" value="NZ_JAGHKP010000001.1"/>
</dbReference>
<dbReference type="Pfam" id="PF20736">
    <property type="entry name" value="Glyco_hydro127M"/>
    <property type="match status" value="1"/>
</dbReference>